<organism evidence="2 3">
    <name type="scientific">Antrodiella citrinella</name>
    <dbReference type="NCBI Taxonomy" id="2447956"/>
    <lineage>
        <taxon>Eukaryota</taxon>
        <taxon>Fungi</taxon>
        <taxon>Dikarya</taxon>
        <taxon>Basidiomycota</taxon>
        <taxon>Agaricomycotina</taxon>
        <taxon>Agaricomycetes</taxon>
        <taxon>Polyporales</taxon>
        <taxon>Steccherinaceae</taxon>
        <taxon>Antrodiella</taxon>
    </lineage>
</organism>
<name>A0A4S4N441_9APHY</name>
<protein>
    <recommendedName>
        <fullName evidence="4">BTB domain-containing protein</fullName>
    </recommendedName>
</protein>
<proteinExistence type="predicted"/>
<reference evidence="2 3" key="1">
    <citation type="submission" date="2019-02" db="EMBL/GenBank/DDBJ databases">
        <title>Genome sequencing of the rare red list fungi Antrodiella citrinella (Flaviporus citrinellus).</title>
        <authorList>
            <person name="Buettner E."/>
            <person name="Kellner H."/>
        </authorList>
    </citation>
    <scope>NUCLEOTIDE SEQUENCE [LARGE SCALE GENOMIC DNA]</scope>
    <source>
        <strain evidence="2 3">DSM 108506</strain>
    </source>
</reference>
<dbReference type="OrthoDB" id="3268787at2759"/>
<dbReference type="Proteomes" id="UP000308730">
    <property type="component" value="Unassembled WGS sequence"/>
</dbReference>
<evidence type="ECO:0000313" key="3">
    <source>
        <dbReference type="Proteomes" id="UP000308730"/>
    </source>
</evidence>
<keyword evidence="3" id="KW-1185">Reference proteome</keyword>
<dbReference type="AlphaFoldDB" id="A0A4S4N441"/>
<dbReference type="EMBL" id="SGPM01000017">
    <property type="protein sequence ID" value="THH32648.1"/>
    <property type="molecule type" value="Genomic_DNA"/>
</dbReference>
<sequence length="402" mass="46650">MYDLEYIPRIARRPPQRTRAKPPPKPPSRSVSRRSDTVCRHKALWKDDGDLAITALMSDGRTQLFRVHQQPLMDNSVILRDMIQYTDKFINSKTFKDLRWIELPEDAGDVANFLRETLNLEAPYDDSLKGMGLTDFVRGILRVATKYQANSLVDKLRAVYISAWPQTLDQWDEEEDSFDEIAFNFSDDQPIDGRFAEDWALQEPVAAIRLAQEFNIPEILPTAFYHLSRIPLHNDWLTRRFQGAGISPPPMYFSMYSLTARWDLLSPDDRTLMVLGREQIMTYLVDNWVPAVMHNCSIVCQDPDYTCQLHLPAVTTLCPFADDEATRIDPLRLLRRNFARPIERIKRTYHLCNACAEECQRLALDARVHVWKMLPQFFRIVQAETDVVLPDAFLEVFGLDRV</sequence>
<gene>
    <name evidence="2" type="ORF">EUX98_g1539</name>
</gene>
<evidence type="ECO:0000256" key="1">
    <source>
        <dbReference type="SAM" id="MobiDB-lite"/>
    </source>
</evidence>
<feature type="region of interest" description="Disordered" evidence="1">
    <location>
        <begin position="12"/>
        <end position="36"/>
    </location>
</feature>
<accession>A0A4S4N441</accession>
<feature type="compositionally biased region" description="Basic residues" evidence="1">
    <location>
        <begin position="12"/>
        <end position="22"/>
    </location>
</feature>
<evidence type="ECO:0000313" key="2">
    <source>
        <dbReference type="EMBL" id="THH32648.1"/>
    </source>
</evidence>
<comment type="caution">
    <text evidence="2">The sequence shown here is derived from an EMBL/GenBank/DDBJ whole genome shotgun (WGS) entry which is preliminary data.</text>
</comment>
<evidence type="ECO:0008006" key="4">
    <source>
        <dbReference type="Google" id="ProtNLM"/>
    </source>
</evidence>